<feature type="compositionally biased region" description="Polar residues" evidence="1">
    <location>
        <begin position="47"/>
        <end position="56"/>
    </location>
</feature>
<organism evidence="4">
    <name type="scientific">Anisakis simplex</name>
    <name type="common">Herring worm</name>
    <dbReference type="NCBI Taxonomy" id="6269"/>
    <lineage>
        <taxon>Eukaryota</taxon>
        <taxon>Metazoa</taxon>
        <taxon>Ecdysozoa</taxon>
        <taxon>Nematoda</taxon>
        <taxon>Chromadorea</taxon>
        <taxon>Rhabditida</taxon>
        <taxon>Spirurina</taxon>
        <taxon>Ascaridomorpha</taxon>
        <taxon>Ascaridoidea</taxon>
        <taxon>Anisakidae</taxon>
        <taxon>Anisakis</taxon>
        <taxon>Anisakis simplex complex</taxon>
    </lineage>
</organism>
<dbReference type="EMBL" id="UYRR01001462">
    <property type="protein sequence ID" value="VDK18722.1"/>
    <property type="molecule type" value="Genomic_DNA"/>
</dbReference>
<evidence type="ECO:0000256" key="1">
    <source>
        <dbReference type="SAM" id="MobiDB-lite"/>
    </source>
</evidence>
<reference evidence="4" key="1">
    <citation type="submission" date="2017-02" db="UniProtKB">
        <authorList>
            <consortium name="WormBaseParasite"/>
        </authorList>
    </citation>
    <scope>IDENTIFICATION</scope>
</reference>
<keyword evidence="3" id="KW-1185">Reference proteome</keyword>
<sequence length="68" mass="7635">MSSATDENDEDVRYQSTSHSTKFCTPLDFGNQQEESLAAITRVLSNSAQRHSLSNRTSRRPQLCSENT</sequence>
<evidence type="ECO:0000313" key="4">
    <source>
        <dbReference type="WBParaSite" id="ASIM_0000151901-mRNA-1"/>
    </source>
</evidence>
<name>A0A0M3J1W5_ANISI</name>
<feature type="region of interest" description="Disordered" evidence="1">
    <location>
        <begin position="1"/>
        <end position="27"/>
    </location>
</feature>
<reference evidence="2 3" key="2">
    <citation type="submission" date="2018-11" db="EMBL/GenBank/DDBJ databases">
        <authorList>
            <consortium name="Pathogen Informatics"/>
        </authorList>
    </citation>
    <scope>NUCLEOTIDE SEQUENCE [LARGE SCALE GENOMIC DNA]</scope>
</reference>
<protein>
    <submittedName>
        <fullName evidence="2 4">Uncharacterized protein</fullName>
    </submittedName>
</protein>
<gene>
    <name evidence="2" type="ORF">ASIM_LOCUS1398</name>
</gene>
<accession>A0A0M3J1W5</accession>
<feature type="region of interest" description="Disordered" evidence="1">
    <location>
        <begin position="47"/>
        <end position="68"/>
    </location>
</feature>
<dbReference type="AlphaFoldDB" id="A0A0M3J1W5"/>
<feature type="compositionally biased region" description="Acidic residues" evidence="1">
    <location>
        <begin position="1"/>
        <end position="10"/>
    </location>
</feature>
<dbReference type="Proteomes" id="UP000267096">
    <property type="component" value="Unassembled WGS sequence"/>
</dbReference>
<feature type="compositionally biased region" description="Polar residues" evidence="1">
    <location>
        <begin position="14"/>
        <end position="23"/>
    </location>
</feature>
<proteinExistence type="predicted"/>
<dbReference type="WBParaSite" id="ASIM_0000151901-mRNA-1">
    <property type="protein sequence ID" value="ASIM_0000151901-mRNA-1"/>
    <property type="gene ID" value="ASIM_0000151901"/>
</dbReference>
<evidence type="ECO:0000313" key="2">
    <source>
        <dbReference type="EMBL" id="VDK18722.1"/>
    </source>
</evidence>
<evidence type="ECO:0000313" key="3">
    <source>
        <dbReference type="Proteomes" id="UP000267096"/>
    </source>
</evidence>